<dbReference type="EMBL" id="BAAAMU010000070">
    <property type="protein sequence ID" value="GAA1664188.1"/>
    <property type="molecule type" value="Genomic_DNA"/>
</dbReference>
<evidence type="ECO:0000313" key="1">
    <source>
        <dbReference type="EMBL" id="GAA1664188.1"/>
    </source>
</evidence>
<sequence>MGRIPYEQTGVSTPVFGVEWQKKSTDHTIAHEVIVFLEDRRLLFGDRHVEDERFCISSALQIRAFLTEQLRRYDMGRELHLALKAMRAAFRHFVDVAGPEGENFRYRMGSSGADRFGLALGDLRSRVGFFVAAIATQYEIAIDEDLSAILPPPPMDEDDQEGGSFMVPRF</sequence>
<dbReference type="Proteomes" id="UP001500064">
    <property type="component" value="Unassembled WGS sequence"/>
</dbReference>
<dbReference type="Pfam" id="PF20355">
    <property type="entry name" value="DUF6650"/>
    <property type="match status" value="1"/>
</dbReference>
<dbReference type="RefSeq" id="WP_346111155.1">
    <property type="nucleotide sequence ID" value="NZ_BAAAMU010000070.1"/>
</dbReference>
<gene>
    <name evidence="1" type="ORF">GCM10009733_072430</name>
</gene>
<dbReference type="InterPro" id="IPR046592">
    <property type="entry name" value="DUF6650"/>
</dbReference>
<evidence type="ECO:0000313" key="2">
    <source>
        <dbReference type="Proteomes" id="UP001500064"/>
    </source>
</evidence>
<reference evidence="1 2" key="1">
    <citation type="journal article" date="2019" name="Int. J. Syst. Evol. Microbiol.">
        <title>The Global Catalogue of Microorganisms (GCM) 10K type strain sequencing project: providing services to taxonomists for standard genome sequencing and annotation.</title>
        <authorList>
            <consortium name="The Broad Institute Genomics Platform"/>
            <consortium name="The Broad Institute Genome Sequencing Center for Infectious Disease"/>
            <person name="Wu L."/>
            <person name="Ma J."/>
        </authorList>
    </citation>
    <scope>NUCLEOTIDE SEQUENCE [LARGE SCALE GENOMIC DNA]</scope>
    <source>
        <strain evidence="1 2">JCM 13929</strain>
    </source>
</reference>
<keyword evidence="2" id="KW-1185">Reference proteome</keyword>
<comment type="caution">
    <text evidence="1">The sequence shown here is derived from an EMBL/GenBank/DDBJ whole genome shotgun (WGS) entry which is preliminary data.</text>
</comment>
<protein>
    <submittedName>
        <fullName evidence="1">Uncharacterized protein</fullName>
    </submittedName>
</protein>
<organism evidence="1 2">
    <name type="scientific">Nonomuraea maheshkhaliensis</name>
    <dbReference type="NCBI Taxonomy" id="419590"/>
    <lineage>
        <taxon>Bacteria</taxon>
        <taxon>Bacillati</taxon>
        <taxon>Actinomycetota</taxon>
        <taxon>Actinomycetes</taxon>
        <taxon>Streptosporangiales</taxon>
        <taxon>Streptosporangiaceae</taxon>
        <taxon>Nonomuraea</taxon>
    </lineage>
</organism>
<name>A0ABN2G2E2_9ACTN</name>
<accession>A0ABN2G2E2</accession>
<proteinExistence type="predicted"/>